<name>A0AAW1LD90_POPJA</name>
<organism evidence="10 11">
    <name type="scientific">Popillia japonica</name>
    <name type="common">Japanese beetle</name>
    <dbReference type="NCBI Taxonomy" id="7064"/>
    <lineage>
        <taxon>Eukaryota</taxon>
        <taxon>Metazoa</taxon>
        <taxon>Ecdysozoa</taxon>
        <taxon>Arthropoda</taxon>
        <taxon>Hexapoda</taxon>
        <taxon>Insecta</taxon>
        <taxon>Pterygota</taxon>
        <taxon>Neoptera</taxon>
        <taxon>Endopterygota</taxon>
        <taxon>Coleoptera</taxon>
        <taxon>Polyphaga</taxon>
        <taxon>Scarabaeiformia</taxon>
        <taxon>Scarabaeidae</taxon>
        <taxon>Rutelinae</taxon>
        <taxon>Popillia</taxon>
    </lineage>
</organism>
<evidence type="ECO:0000256" key="3">
    <source>
        <dbReference type="ARBA" id="ARBA00022801"/>
    </source>
</evidence>
<protein>
    <recommendedName>
        <fullName evidence="7">Lipase</fullName>
    </recommendedName>
</protein>
<feature type="domain" description="Partial AB-hydrolase lipase" evidence="9">
    <location>
        <begin position="22"/>
        <end position="83"/>
    </location>
</feature>
<dbReference type="Gene3D" id="3.40.50.1820">
    <property type="entry name" value="alpha/beta hydrolase"/>
    <property type="match status" value="1"/>
</dbReference>
<dbReference type="AlphaFoldDB" id="A0AAW1LD90"/>
<keyword evidence="2" id="KW-0732">Signal</keyword>
<dbReference type="EMBL" id="JASPKY010000131">
    <property type="protein sequence ID" value="KAK9731506.1"/>
    <property type="molecule type" value="Genomic_DNA"/>
</dbReference>
<dbReference type="Proteomes" id="UP001458880">
    <property type="component" value="Unassembled WGS sequence"/>
</dbReference>
<keyword evidence="6" id="KW-0325">Glycoprotein</keyword>
<feature type="compositionally biased region" description="Acidic residues" evidence="8">
    <location>
        <begin position="300"/>
        <end position="322"/>
    </location>
</feature>
<evidence type="ECO:0000256" key="8">
    <source>
        <dbReference type="SAM" id="MobiDB-lite"/>
    </source>
</evidence>
<evidence type="ECO:0000259" key="9">
    <source>
        <dbReference type="Pfam" id="PF04083"/>
    </source>
</evidence>
<evidence type="ECO:0000256" key="6">
    <source>
        <dbReference type="ARBA" id="ARBA00023180"/>
    </source>
</evidence>
<comment type="caution">
    <text evidence="10">The sequence shown here is derived from an EMBL/GenBank/DDBJ whole genome shotgun (WGS) entry which is preliminary data.</text>
</comment>
<dbReference type="FunFam" id="3.40.50.1820:FF:000057">
    <property type="entry name" value="Lipase"/>
    <property type="match status" value="1"/>
</dbReference>
<evidence type="ECO:0000256" key="1">
    <source>
        <dbReference type="ARBA" id="ARBA00010701"/>
    </source>
</evidence>
<keyword evidence="3 7" id="KW-0378">Hydrolase</keyword>
<sequence>MGSAISSPHKRNTNSYQENANITELIKRENYHVENHTVLTPDGYLLDLIRLSNETHENDEEQKNKPVILLMHGLSGSAHDFVAGGPTHGLAYQLADNGFDVFLGNARGSRYGLRHLHLNPQKDGHFWRYCWHDIGIRDLPAIVDKILKITSKTQISYVGHNQGNTIFYVMASIKPEYNAKVSKMVALGPLVYIQHSQHPLIKQIVQNQDSNSWIVKNIGQHEFSPSNDVVAEQQNQCFSNGIDRRICENNYFILNHISRKTDQNLALEIVESKPRGCTTKQLLHYAQIMQTGRFAPYATSDDDSSASSDDESDSESSQEENIADQNEYSLERVTVPHYIFDVPQDDWYSAKDLDKLKSRLPFVEKVYEFPQYSSNVDLLLAEDAHHGVHEKIVEILKK</sequence>
<dbReference type="PIRSF" id="PIRSF000862">
    <property type="entry name" value="Steryl_ester_lip"/>
    <property type="match status" value="1"/>
</dbReference>
<proteinExistence type="inferred from homology"/>
<evidence type="ECO:0000256" key="7">
    <source>
        <dbReference type="PIRNR" id="PIRNR000862"/>
    </source>
</evidence>
<accession>A0AAW1LD90</accession>
<feature type="region of interest" description="Disordered" evidence="8">
    <location>
        <begin position="296"/>
        <end position="327"/>
    </location>
</feature>
<dbReference type="PANTHER" id="PTHR11005">
    <property type="entry name" value="LYSOSOMAL ACID LIPASE-RELATED"/>
    <property type="match status" value="1"/>
</dbReference>
<dbReference type="InterPro" id="IPR006693">
    <property type="entry name" value="AB_hydrolase_lipase"/>
</dbReference>
<dbReference type="SUPFAM" id="SSF53474">
    <property type="entry name" value="alpha/beta-Hydrolases"/>
    <property type="match status" value="1"/>
</dbReference>
<comment type="similarity">
    <text evidence="1 7">Belongs to the AB hydrolase superfamily. Lipase family.</text>
</comment>
<dbReference type="GO" id="GO:0016042">
    <property type="term" value="P:lipid catabolic process"/>
    <property type="evidence" value="ECO:0007669"/>
    <property type="project" value="UniProtKB-KW"/>
</dbReference>
<keyword evidence="11" id="KW-1185">Reference proteome</keyword>
<dbReference type="Pfam" id="PF04083">
    <property type="entry name" value="Abhydro_lipase"/>
    <property type="match status" value="1"/>
</dbReference>
<dbReference type="InterPro" id="IPR029058">
    <property type="entry name" value="AB_hydrolase_fold"/>
</dbReference>
<keyword evidence="5" id="KW-0443">Lipid metabolism</keyword>
<evidence type="ECO:0000256" key="2">
    <source>
        <dbReference type="ARBA" id="ARBA00022729"/>
    </source>
</evidence>
<evidence type="ECO:0000313" key="11">
    <source>
        <dbReference type="Proteomes" id="UP001458880"/>
    </source>
</evidence>
<dbReference type="InterPro" id="IPR025483">
    <property type="entry name" value="Lipase_euk"/>
</dbReference>
<dbReference type="GO" id="GO:0016788">
    <property type="term" value="F:hydrolase activity, acting on ester bonds"/>
    <property type="evidence" value="ECO:0007669"/>
    <property type="project" value="InterPro"/>
</dbReference>
<evidence type="ECO:0000256" key="4">
    <source>
        <dbReference type="ARBA" id="ARBA00022963"/>
    </source>
</evidence>
<reference evidence="10 11" key="1">
    <citation type="journal article" date="2024" name="BMC Genomics">
        <title>De novo assembly and annotation of Popillia japonica's genome with initial clues to its potential as an invasive pest.</title>
        <authorList>
            <person name="Cucini C."/>
            <person name="Boschi S."/>
            <person name="Funari R."/>
            <person name="Cardaioli E."/>
            <person name="Iannotti N."/>
            <person name="Marturano G."/>
            <person name="Paoli F."/>
            <person name="Bruttini M."/>
            <person name="Carapelli A."/>
            <person name="Frati F."/>
            <person name="Nardi F."/>
        </authorList>
    </citation>
    <scope>NUCLEOTIDE SEQUENCE [LARGE SCALE GENOMIC DNA]</scope>
    <source>
        <strain evidence="10">DMR45628</strain>
    </source>
</reference>
<evidence type="ECO:0000313" key="10">
    <source>
        <dbReference type="EMBL" id="KAK9731506.1"/>
    </source>
</evidence>
<evidence type="ECO:0000256" key="5">
    <source>
        <dbReference type="ARBA" id="ARBA00023098"/>
    </source>
</evidence>
<gene>
    <name evidence="10" type="ORF">QE152_g13603</name>
</gene>
<keyword evidence="4 7" id="KW-0442">Lipid degradation</keyword>